<evidence type="ECO:0000256" key="1">
    <source>
        <dbReference type="SAM" id="MobiDB-lite"/>
    </source>
</evidence>
<gene>
    <name evidence="2" type="ORF">BLA60_34670</name>
</gene>
<keyword evidence="3" id="KW-1185">Reference proteome</keyword>
<evidence type="ECO:0000313" key="2">
    <source>
        <dbReference type="EMBL" id="OLF05917.1"/>
    </source>
</evidence>
<dbReference type="Pfam" id="PF13424">
    <property type="entry name" value="TPR_12"/>
    <property type="match status" value="1"/>
</dbReference>
<comment type="caution">
    <text evidence="2">The sequence shown here is derived from an EMBL/GenBank/DDBJ whole genome shotgun (WGS) entry which is preliminary data.</text>
</comment>
<dbReference type="SMART" id="SM00028">
    <property type="entry name" value="TPR"/>
    <property type="match status" value="2"/>
</dbReference>
<dbReference type="Proteomes" id="UP000185696">
    <property type="component" value="Unassembled WGS sequence"/>
</dbReference>
<dbReference type="InterPro" id="IPR011990">
    <property type="entry name" value="TPR-like_helical_dom_sf"/>
</dbReference>
<organism evidence="2 3">
    <name type="scientific">Actinophytocola xinjiangensis</name>
    <dbReference type="NCBI Taxonomy" id="485602"/>
    <lineage>
        <taxon>Bacteria</taxon>
        <taxon>Bacillati</taxon>
        <taxon>Actinomycetota</taxon>
        <taxon>Actinomycetes</taxon>
        <taxon>Pseudonocardiales</taxon>
        <taxon>Pseudonocardiaceae</taxon>
    </lineage>
</organism>
<sequence>MGRRPRQGTARFCLSGDRSGRGRAPPWTCFAEHGERDGEADALNTLGLVAHGRGEHREAIGRHERALAIRRELGHHHGTAETLERLGHVHADLGEVTEARAAWASAVALYQAQHRTEEAERLTELSGGS</sequence>
<proteinExistence type="predicted"/>
<evidence type="ECO:0000313" key="3">
    <source>
        <dbReference type="Proteomes" id="UP000185696"/>
    </source>
</evidence>
<evidence type="ECO:0008006" key="4">
    <source>
        <dbReference type="Google" id="ProtNLM"/>
    </source>
</evidence>
<dbReference type="InterPro" id="IPR019734">
    <property type="entry name" value="TPR_rpt"/>
</dbReference>
<feature type="region of interest" description="Disordered" evidence="1">
    <location>
        <begin position="1"/>
        <end position="25"/>
    </location>
</feature>
<reference evidence="2 3" key="1">
    <citation type="submission" date="2016-12" db="EMBL/GenBank/DDBJ databases">
        <title>The draft genome sequence of Actinophytocola xinjiangensis.</title>
        <authorList>
            <person name="Wang W."/>
            <person name="Yuan L."/>
        </authorList>
    </citation>
    <scope>NUCLEOTIDE SEQUENCE [LARGE SCALE GENOMIC DNA]</scope>
    <source>
        <strain evidence="2 3">CGMCC 4.4663</strain>
    </source>
</reference>
<dbReference type="RefSeq" id="WP_075137277.1">
    <property type="nucleotide sequence ID" value="NZ_MSIF01000025.1"/>
</dbReference>
<dbReference type="SUPFAM" id="SSF48452">
    <property type="entry name" value="TPR-like"/>
    <property type="match status" value="1"/>
</dbReference>
<accession>A0A7Z0WG17</accession>
<dbReference type="AlphaFoldDB" id="A0A7Z0WG17"/>
<dbReference type="Gene3D" id="1.25.40.10">
    <property type="entry name" value="Tetratricopeptide repeat domain"/>
    <property type="match status" value="1"/>
</dbReference>
<name>A0A7Z0WG17_9PSEU</name>
<dbReference type="EMBL" id="MSIF01000025">
    <property type="protein sequence ID" value="OLF05917.1"/>
    <property type="molecule type" value="Genomic_DNA"/>
</dbReference>
<protein>
    <recommendedName>
        <fullName evidence="4">Tetratricopeptide repeat protein</fullName>
    </recommendedName>
</protein>